<keyword evidence="6" id="KW-1185">Reference proteome</keyword>
<reference evidence="5 6" key="1">
    <citation type="submission" date="2021-11" db="EMBL/GenBank/DDBJ databases">
        <title>Draft genome sequence of Paenibacillus profundus YoMME, a new Gram-positive bacteria with exoelectrogenic properties.</title>
        <authorList>
            <person name="Hubenova Y."/>
            <person name="Hubenova E."/>
            <person name="Manasiev Y."/>
            <person name="Peykov S."/>
            <person name="Mitov M."/>
        </authorList>
    </citation>
    <scope>NUCLEOTIDE SEQUENCE [LARGE SCALE GENOMIC DNA]</scope>
    <source>
        <strain evidence="5 6">YoMME</strain>
    </source>
</reference>
<sequence length="287" mass="34012">MSFIHHTSMFELQYRNAAPYEVPHFHSHSSYEIYMFHAGKVHYLIGDQIYMLEPGDLILMHGLTLHRPNIDTSYPYVRSIIHFDPRYVEAVHPNLLAESRDDVLRPFRELKYARLKLPSAHQEEAERLLTRMKSFAGRSDFVGERRMQLAFLDLLYCIYDWCKEPMAALPPAGEREKHVQETIRVIEGCYQEDVTLDDIAERQHLNKYYLSKVFKDVTGTTVFTYLYHRRINQAKVWFLTEPQWSVTDVSFRAGFKHLPHFSRLFKQMVGCTPEQYRKQLFSSPEKQ</sequence>
<evidence type="ECO:0000256" key="1">
    <source>
        <dbReference type="ARBA" id="ARBA00023015"/>
    </source>
</evidence>
<organism evidence="5 6">
    <name type="scientific">Paenibacillus profundus</name>
    <dbReference type="NCBI Taxonomy" id="1173085"/>
    <lineage>
        <taxon>Bacteria</taxon>
        <taxon>Bacillati</taxon>
        <taxon>Bacillota</taxon>
        <taxon>Bacilli</taxon>
        <taxon>Bacillales</taxon>
        <taxon>Paenibacillaceae</taxon>
        <taxon>Paenibacillus</taxon>
    </lineage>
</organism>
<keyword evidence="2" id="KW-0238">DNA-binding</keyword>
<dbReference type="RefSeq" id="WP_233699502.1">
    <property type="nucleotide sequence ID" value="NZ_JAJNBZ010000060.1"/>
</dbReference>
<evidence type="ECO:0000313" key="6">
    <source>
        <dbReference type="Proteomes" id="UP001199916"/>
    </source>
</evidence>
<dbReference type="InterPro" id="IPR018060">
    <property type="entry name" value="HTH_AraC"/>
</dbReference>
<dbReference type="InterPro" id="IPR037923">
    <property type="entry name" value="HTH-like"/>
</dbReference>
<dbReference type="InterPro" id="IPR014710">
    <property type="entry name" value="RmlC-like_jellyroll"/>
</dbReference>
<dbReference type="InterPro" id="IPR003313">
    <property type="entry name" value="AraC-bd"/>
</dbReference>
<dbReference type="PANTHER" id="PTHR43280:SF2">
    <property type="entry name" value="HTH-TYPE TRANSCRIPTIONAL REGULATOR EXSA"/>
    <property type="match status" value="1"/>
</dbReference>
<keyword evidence="1" id="KW-0805">Transcription regulation</keyword>
<feature type="domain" description="HTH araC/xylS-type" evidence="4">
    <location>
        <begin position="180"/>
        <end position="279"/>
    </location>
</feature>
<dbReference type="InterPro" id="IPR020449">
    <property type="entry name" value="Tscrpt_reg_AraC-type_HTH"/>
</dbReference>
<evidence type="ECO:0000259" key="4">
    <source>
        <dbReference type="PROSITE" id="PS01124"/>
    </source>
</evidence>
<keyword evidence="3" id="KW-0804">Transcription</keyword>
<dbReference type="PANTHER" id="PTHR43280">
    <property type="entry name" value="ARAC-FAMILY TRANSCRIPTIONAL REGULATOR"/>
    <property type="match status" value="1"/>
</dbReference>
<dbReference type="Gene3D" id="2.60.120.10">
    <property type="entry name" value="Jelly Rolls"/>
    <property type="match status" value="1"/>
</dbReference>
<dbReference type="PRINTS" id="PR00032">
    <property type="entry name" value="HTHARAC"/>
</dbReference>
<dbReference type="Pfam" id="PF02311">
    <property type="entry name" value="AraC_binding"/>
    <property type="match status" value="1"/>
</dbReference>
<evidence type="ECO:0000256" key="3">
    <source>
        <dbReference type="ARBA" id="ARBA00023163"/>
    </source>
</evidence>
<dbReference type="PROSITE" id="PS01124">
    <property type="entry name" value="HTH_ARAC_FAMILY_2"/>
    <property type="match status" value="1"/>
</dbReference>
<gene>
    <name evidence="5" type="ORF">LQV63_30675</name>
</gene>
<dbReference type="EMBL" id="JAJNBZ010000060">
    <property type="protein sequence ID" value="MCE5173597.1"/>
    <property type="molecule type" value="Genomic_DNA"/>
</dbReference>
<comment type="caution">
    <text evidence="5">The sequence shown here is derived from an EMBL/GenBank/DDBJ whole genome shotgun (WGS) entry which is preliminary data.</text>
</comment>
<dbReference type="SUPFAM" id="SSF46689">
    <property type="entry name" value="Homeodomain-like"/>
    <property type="match status" value="2"/>
</dbReference>
<dbReference type="SUPFAM" id="SSF51215">
    <property type="entry name" value="Regulatory protein AraC"/>
    <property type="match status" value="1"/>
</dbReference>
<dbReference type="InterPro" id="IPR009057">
    <property type="entry name" value="Homeodomain-like_sf"/>
</dbReference>
<dbReference type="SMART" id="SM00342">
    <property type="entry name" value="HTH_ARAC"/>
    <property type="match status" value="1"/>
</dbReference>
<proteinExistence type="predicted"/>
<dbReference type="Pfam" id="PF12833">
    <property type="entry name" value="HTH_18"/>
    <property type="match status" value="1"/>
</dbReference>
<dbReference type="Gene3D" id="1.10.10.60">
    <property type="entry name" value="Homeodomain-like"/>
    <property type="match status" value="2"/>
</dbReference>
<dbReference type="Proteomes" id="UP001199916">
    <property type="component" value="Unassembled WGS sequence"/>
</dbReference>
<evidence type="ECO:0000256" key="2">
    <source>
        <dbReference type="ARBA" id="ARBA00023125"/>
    </source>
</evidence>
<evidence type="ECO:0000313" key="5">
    <source>
        <dbReference type="EMBL" id="MCE5173597.1"/>
    </source>
</evidence>
<protein>
    <submittedName>
        <fullName evidence="5">AraC family transcriptional regulator</fullName>
    </submittedName>
</protein>
<name>A0ABS8YPV0_9BACL</name>
<accession>A0ABS8YPV0</accession>